<name>A0AAV4NN81_CAEEX</name>
<dbReference type="Proteomes" id="UP001054945">
    <property type="component" value="Unassembled WGS sequence"/>
</dbReference>
<evidence type="ECO:0000313" key="1">
    <source>
        <dbReference type="EMBL" id="GIX86267.1"/>
    </source>
</evidence>
<sequence length="74" mass="8240">EDKDCILKKPLGIDDIDFEIKDILRVKFKNNSTVTTVFAEPVSCFVSSNKIIISSGSLWGVILNHLATICNFSH</sequence>
<accession>A0AAV4NN81</accession>
<comment type="caution">
    <text evidence="1">The sequence shown here is derived from an EMBL/GenBank/DDBJ whole genome shotgun (WGS) entry which is preliminary data.</text>
</comment>
<feature type="non-terminal residue" evidence="1">
    <location>
        <position position="1"/>
    </location>
</feature>
<proteinExistence type="predicted"/>
<evidence type="ECO:0000313" key="2">
    <source>
        <dbReference type="Proteomes" id="UP001054945"/>
    </source>
</evidence>
<reference evidence="1 2" key="1">
    <citation type="submission" date="2021-06" db="EMBL/GenBank/DDBJ databases">
        <title>Caerostris extrusa draft genome.</title>
        <authorList>
            <person name="Kono N."/>
            <person name="Arakawa K."/>
        </authorList>
    </citation>
    <scope>NUCLEOTIDE SEQUENCE [LARGE SCALE GENOMIC DNA]</scope>
</reference>
<keyword evidence="2" id="KW-1185">Reference proteome</keyword>
<dbReference type="AlphaFoldDB" id="A0AAV4NN81"/>
<gene>
    <name evidence="1" type="ORF">CEXT_631201</name>
</gene>
<protein>
    <submittedName>
        <fullName evidence="1">Uncharacterized protein</fullName>
    </submittedName>
</protein>
<organism evidence="1 2">
    <name type="scientific">Caerostris extrusa</name>
    <name type="common">Bark spider</name>
    <name type="synonym">Caerostris bankana</name>
    <dbReference type="NCBI Taxonomy" id="172846"/>
    <lineage>
        <taxon>Eukaryota</taxon>
        <taxon>Metazoa</taxon>
        <taxon>Ecdysozoa</taxon>
        <taxon>Arthropoda</taxon>
        <taxon>Chelicerata</taxon>
        <taxon>Arachnida</taxon>
        <taxon>Araneae</taxon>
        <taxon>Araneomorphae</taxon>
        <taxon>Entelegynae</taxon>
        <taxon>Araneoidea</taxon>
        <taxon>Araneidae</taxon>
        <taxon>Caerostris</taxon>
    </lineage>
</organism>
<dbReference type="EMBL" id="BPLR01021125">
    <property type="protein sequence ID" value="GIX86267.1"/>
    <property type="molecule type" value="Genomic_DNA"/>
</dbReference>